<name>A0ABP1QS88_9HEXA</name>
<evidence type="ECO:0000256" key="1">
    <source>
        <dbReference type="SAM" id="SignalP"/>
    </source>
</evidence>
<keyword evidence="3" id="KW-1185">Reference proteome</keyword>
<dbReference type="EMBL" id="CAXLJM020000041">
    <property type="protein sequence ID" value="CAL8109471.1"/>
    <property type="molecule type" value="Genomic_DNA"/>
</dbReference>
<proteinExistence type="predicted"/>
<dbReference type="InterPro" id="IPR006170">
    <property type="entry name" value="PBP/GOBP"/>
</dbReference>
<dbReference type="Pfam" id="PF01395">
    <property type="entry name" value="PBP_GOBP"/>
    <property type="match status" value="1"/>
</dbReference>
<dbReference type="InterPro" id="IPR036728">
    <property type="entry name" value="PBP_GOBP_sf"/>
</dbReference>
<evidence type="ECO:0000313" key="3">
    <source>
        <dbReference type="Proteomes" id="UP001642540"/>
    </source>
</evidence>
<gene>
    <name evidence="2" type="ORF">ODALV1_LOCUS13397</name>
</gene>
<organism evidence="2 3">
    <name type="scientific">Orchesella dallaii</name>
    <dbReference type="NCBI Taxonomy" id="48710"/>
    <lineage>
        <taxon>Eukaryota</taxon>
        <taxon>Metazoa</taxon>
        <taxon>Ecdysozoa</taxon>
        <taxon>Arthropoda</taxon>
        <taxon>Hexapoda</taxon>
        <taxon>Collembola</taxon>
        <taxon>Entomobryomorpha</taxon>
        <taxon>Entomobryoidea</taxon>
        <taxon>Orchesellidae</taxon>
        <taxon>Orchesellinae</taxon>
        <taxon>Orchesella</taxon>
    </lineage>
</organism>
<accession>A0ABP1QS88</accession>
<feature type="signal peptide" evidence="1">
    <location>
        <begin position="1"/>
        <end position="25"/>
    </location>
</feature>
<dbReference type="SUPFAM" id="SSF47565">
    <property type="entry name" value="Insect pheromone/odorant-binding proteins"/>
    <property type="match status" value="1"/>
</dbReference>
<dbReference type="Gene3D" id="1.10.238.20">
    <property type="entry name" value="Pheromone/general odorant binding protein domain"/>
    <property type="match status" value="1"/>
</dbReference>
<dbReference type="Proteomes" id="UP001642540">
    <property type="component" value="Unassembled WGS sequence"/>
</dbReference>
<evidence type="ECO:0000313" key="2">
    <source>
        <dbReference type="EMBL" id="CAL8109471.1"/>
    </source>
</evidence>
<protein>
    <submittedName>
        <fullName evidence="2">Uncharacterized protein</fullName>
    </submittedName>
</protein>
<comment type="caution">
    <text evidence="2">The sequence shown here is derived from an EMBL/GenBank/DDBJ whole genome shotgun (WGS) entry which is preliminary data.</text>
</comment>
<feature type="chain" id="PRO_5045119934" evidence="1">
    <location>
        <begin position="26"/>
        <end position="164"/>
    </location>
</feature>
<keyword evidence="1" id="KW-0732">Signal</keyword>
<sequence length="164" mass="19152">MFRSFLNMWSLLFVSYLWLLQLINTSEVVAMKCVVMIENPEERGKISEACLKSNKIDEAKLKDLSINTTLEEFDFDDNCFTQCVYKGNNLLTEDGLVNRKETEKVFKGNMTEVMYKKITTIWTSCIDDAEKMAKDKANKCKVLALHEFCFNKRMVEEKVHEMEC</sequence>
<reference evidence="2 3" key="1">
    <citation type="submission" date="2024-08" db="EMBL/GenBank/DDBJ databases">
        <authorList>
            <person name="Cucini C."/>
            <person name="Frati F."/>
        </authorList>
    </citation>
    <scope>NUCLEOTIDE SEQUENCE [LARGE SCALE GENOMIC DNA]</scope>
</reference>